<dbReference type="SUPFAM" id="SSF57716">
    <property type="entry name" value="Glucocorticoid receptor-like (DNA-binding domain)"/>
    <property type="match status" value="1"/>
</dbReference>
<dbReference type="InterPro" id="IPR026516">
    <property type="entry name" value="THAP1/10"/>
</dbReference>
<evidence type="ECO:0000313" key="15">
    <source>
        <dbReference type="Proteomes" id="UP001160148"/>
    </source>
</evidence>
<name>A0AAV0X5L8_9HEMI</name>
<dbReference type="GO" id="GO:0008270">
    <property type="term" value="F:zinc ion binding"/>
    <property type="evidence" value="ECO:0007669"/>
    <property type="project" value="UniProtKB-KW"/>
</dbReference>
<reference evidence="14 15" key="1">
    <citation type="submission" date="2023-01" db="EMBL/GenBank/DDBJ databases">
        <authorList>
            <person name="Whitehead M."/>
        </authorList>
    </citation>
    <scope>NUCLEOTIDE SEQUENCE [LARGE SCALE GENOMIC DNA]</scope>
</reference>
<proteinExistence type="inferred from homology"/>
<dbReference type="InterPro" id="IPR006612">
    <property type="entry name" value="THAP_Znf"/>
</dbReference>
<evidence type="ECO:0000256" key="8">
    <source>
        <dbReference type="ARBA" id="ARBA00023125"/>
    </source>
</evidence>
<evidence type="ECO:0000256" key="2">
    <source>
        <dbReference type="ARBA" id="ARBA00006177"/>
    </source>
</evidence>
<sequence>MPGHRCIAPGCNSGYDSCKEKYHFFTVPKDDIQLREWTKAIPRKDFLIKPRQVVCERHFHEEDILRKRIMTDKDGTILAEAVYKIPKLKEGAIPSIFPNCPKYLSYSLKRRKLPLIRSSSPKKKKTDKKKDPQMDCAFNSKPSIEIAITDSINDSVGIFSFSKLQENFNSIVFPSGWSRHDIPGKLIMFSFFIVKTEETANTENYIPTPILYKRVCLGVNLNVQCFVMNISVNNDLFGLNRLNCIKDLEDILKKFDTSVICKGYKLKEQLLHSKTTFTDPAGNIRHIMCPLILNQNNDCKYCNKAIRTIMRKRLRLQKNNTTPKRIHILSSPKVQQLRKNHKLTLQRKYRAVILNKKLKNKLFNMQGEMSKLTTMNLEERLTTNKIPTNQRVALHEILSASQVLNLKGRRYSEDWILLCLLFHMRSPCGYNFVRNNDIMPLPCVRTIRRYLSSIDTQCGFDPKFLQMFSLYMAQKEEFQRHGLLVFDEISTRESIAVNSANLTYTGLVDFGEEGEKGKTFSDKANHGLVFMFIPLEDNYAQPVGVFASKGPTKGVVLTQLVIKAITVLEKAGAFIHGIVCDGAAPNRKFWSEMGICGKINKVKNWFEHPTDEKRKIFVFSDTPHLFKNIRNRLYNNKELKIHENEPPVKWDHFVNVYNLDKLNPGNLKVCPKLSASHIVLNSSAKMRVRLAVQILSNSMAKSLEFYRSYSPQLSDSTATENFCLKMNAAFDALNRKLKNEGVSPNSDDYKILQNTLEWLNEWEQRVIDNKIKPKHFLTNNTSEGLRVTLTSTLEICTYLKEKYGIQYILTGKINQDDVEVRKI</sequence>
<dbReference type="GO" id="GO:0043565">
    <property type="term" value="F:sequence-specific DNA binding"/>
    <property type="evidence" value="ECO:0007669"/>
    <property type="project" value="InterPro"/>
</dbReference>
<gene>
    <name evidence="14" type="ORF">MEUPH1_LOCUS18034</name>
</gene>
<keyword evidence="10" id="KW-0539">Nucleus</keyword>
<keyword evidence="11" id="KW-0131">Cell cycle</keyword>
<dbReference type="SMART" id="SM00692">
    <property type="entry name" value="DM3"/>
    <property type="match status" value="1"/>
</dbReference>
<evidence type="ECO:0000256" key="10">
    <source>
        <dbReference type="ARBA" id="ARBA00023242"/>
    </source>
</evidence>
<dbReference type="Pfam" id="PF21788">
    <property type="entry name" value="TNP-like_GBD"/>
    <property type="match status" value="1"/>
</dbReference>
<evidence type="ECO:0000256" key="1">
    <source>
        <dbReference type="ARBA" id="ARBA00004642"/>
    </source>
</evidence>
<dbReference type="InterPro" id="IPR038441">
    <property type="entry name" value="THAP_Znf_sf"/>
</dbReference>
<keyword evidence="8 12" id="KW-0238">DNA-binding</keyword>
<dbReference type="Proteomes" id="UP001160148">
    <property type="component" value="Unassembled WGS sequence"/>
</dbReference>
<feature type="domain" description="THAP-type" evidence="13">
    <location>
        <begin position="1"/>
        <end position="97"/>
    </location>
</feature>
<evidence type="ECO:0000256" key="9">
    <source>
        <dbReference type="ARBA" id="ARBA00023163"/>
    </source>
</evidence>
<dbReference type="Pfam" id="PF05485">
    <property type="entry name" value="THAP"/>
    <property type="match status" value="1"/>
</dbReference>
<keyword evidence="3" id="KW-0479">Metal-binding</keyword>
<evidence type="ECO:0000313" key="14">
    <source>
        <dbReference type="EMBL" id="CAI6363026.1"/>
    </source>
</evidence>
<keyword evidence="6" id="KW-0805">Transcription regulation</keyword>
<comment type="similarity">
    <text evidence="2">Belongs to the THAP1 family.</text>
</comment>
<keyword evidence="9" id="KW-0804">Transcription</keyword>
<dbReference type="PROSITE" id="PS50950">
    <property type="entry name" value="ZF_THAP"/>
    <property type="match status" value="1"/>
</dbReference>
<evidence type="ECO:0000256" key="3">
    <source>
        <dbReference type="ARBA" id="ARBA00022723"/>
    </source>
</evidence>
<dbReference type="EMBL" id="CARXXK010000003">
    <property type="protein sequence ID" value="CAI6363026.1"/>
    <property type="molecule type" value="Genomic_DNA"/>
</dbReference>
<comment type="subcellular location">
    <subcellularLocation>
        <location evidence="1">Nucleus</location>
        <location evidence="1">Nucleoplasm</location>
    </subcellularLocation>
</comment>
<dbReference type="PANTHER" id="PTHR46600">
    <property type="entry name" value="THAP DOMAIN-CONTAINING"/>
    <property type="match status" value="1"/>
</dbReference>
<organism evidence="14 15">
    <name type="scientific">Macrosiphum euphorbiae</name>
    <name type="common">potato aphid</name>
    <dbReference type="NCBI Taxonomy" id="13131"/>
    <lineage>
        <taxon>Eukaryota</taxon>
        <taxon>Metazoa</taxon>
        <taxon>Ecdysozoa</taxon>
        <taxon>Arthropoda</taxon>
        <taxon>Hexapoda</taxon>
        <taxon>Insecta</taxon>
        <taxon>Pterygota</taxon>
        <taxon>Neoptera</taxon>
        <taxon>Paraneoptera</taxon>
        <taxon>Hemiptera</taxon>
        <taxon>Sternorrhyncha</taxon>
        <taxon>Aphidomorpha</taxon>
        <taxon>Aphidoidea</taxon>
        <taxon>Aphididae</taxon>
        <taxon>Macrosiphini</taxon>
        <taxon>Macrosiphum</taxon>
    </lineage>
</organism>
<evidence type="ECO:0000256" key="12">
    <source>
        <dbReference type="PROSITE-ProRule" id="PRU00309"/>
    </source>
</evidence>
<dbReference type="InterPro" id="IPR048366">
    <property type="entry name" value="TNP-like_GBD"/>
</dbReference>
<evidence type="ECO:0000256" key="11">
    <source>
        <dbReference type="ARBA" id="ARBA00023306"/>
    </source>
</evidence>
<keyword evidence="5" id="KW-0862">Zinc</keyword>
<dbReference type="SMART" id="SM00980">
    <property type="entry name" value="THAP"/>
    <property type="match status" value="1"/>
</dbReference>
<dbReference type="AlphaFoldDB" id="A0AAV0X5L8"/>
<accession>A0AAV0X5L8</accession>
<evidence type="ECO:0000256" key="4">
    <source>
        <dbReference type="ARBA" id="ARBA00022771"/>
    </source>
</evidence>
<evidence type="ECO:0000256" key="5">
    <source>
        <dbReference type="ARBA" id="ARBA00022833"/>
    </source>
</evidence>
<comment type="caution">
    <text evidence="14">The sequence shown here is derived from an EMBL/GenBank/DDBJ whole genome shotgun (WGS) entry which is preliminary data.</text>
</comment>
<evidence type="ECO:0000256" key="6">
    <source>
        <dbReference type="ARBA" id="ARBA00023015"/>
    </source>
</evidence>
<keyword evidence="15" id="KW-1185">Reference proteome</keyword>
<keyword evidence="4 12" id="KW-0863">Zinc-finger</keyword>
<dbReference type="InterPro" id="IPR048365">
    <property type="entry name" value="TNP-like_RNaseH_N"/>
</dbReference>
<evidence type="ECO:0000259" key="13">
    <source>
        <dbReference type="PROSITE" id="PS50950"/>
    </source>
</evidence>
<keyword evidence="7" id="KW-0175">Coiled coil</keyword>
<evidence type="ECO:0000256" key="7">
    <source>
        <dbReference type="ARBA" id="ARBA00023054"/>
    </source>
</evidence>
<dbReference type="GO" id="GO:0005654">
    <property type="term" value="C:nucleoplasm"/>
    <property type="evidence" value="ECO:0007669"/>
    <property type="project" value="UniProtKB-SubCell"/>
</dbReference>
<dbReference type="Pfam" id="PF21787">
    <property type="entry name" value="TNP-like_RNaseH_N"/>
    <property type="match status" value="1"/>
</dbReference>
<protein>
    <recommendedName>
        <fullName evidence="13">THAP-type domain-containing protein</fullName>
    </recommendedName>
</protein>
<dbReference type="PANTHER" id="PTHR46600:SF1">
    <property type="entry name" value="THAP DOMAIN-CONTAINING PROTEIN 1"/>
    <property type="match status" value="1"/>
</dbReference>
<dbReference type="Gene3D" id="6.20.210.20">
    <property type="entry name" value="THAP domain"/>
    <property type="match status" value="1"/>
</dbReference>